<accession>A0ABU9X2W5</accession>
<comment type="similarity">
    <text evidence="7">Belongs to the binding-protein-dependent transport system permease family.</text>
</comment>
<evidence type="ECO:0000256" key="3">
    <source>
        <dbReference type="ARBA" id="ARBA00022475"/>
    </source>
</evidence>
<feature type="domain" description="ABC transmembrane type-1" evidence="9">
    <location>
        <begin position="121"/>
        <end position="323"/>
    </location>
</feature>
<dbReference type="PANTHER" id="PTHR43744:SF12">
    <property type="entry name" value="ABC TRANSPORTER PERMEASE PROTEIN MG189-RELATED"/>
    <property type="match status" value="1"/>
</dbReference>
<feature type="transmembrane region" description="Helical" evidence="7">
    <location>
        <begin position="245"/>
        <end position="270"/>
    </location>
</feature>
<feature type="region of interest" description="Disordered" evidence="8">
    <location>
        <begin position="1"/>
        <end position="30"/>
    </location>
</feature>
<protein>
    <submittedName>
        <fullName evidence="10">Carbohydrate ABC transporter permease</fullName>
    </submittedName>
</protein>
<evidence type="ECO:0000256" key="6">
    <source>
        <dbReference type="ARBA" id="ARBA00023136"/>
    </source>
</evidence>
<dbReference type="PROSITE" id="PS50928">
    <property type="entry name" value="ABC_TM1"/>
    <property type="match status" value="1"/>
</dbReference>
<feature type="transmembrane region" description="Helical" evidence="7">
    <location>
        <begin position="59"/>
        <end position="78"/>
    </location>
</feature>
<dbReference type="PANTHER" id="PTHR43744">
    <property type="entry name" value="ABC TRANSPORTER PERMEASE PROTEIN MG189-RELATED-RELATED"/>
    <property type="match status" value="1"/>
</dbReference>
<dbReference type="InterPro" id="IPR035906">
    <property type="entry name" value="MetI-like_sf"/>
</dbReference>
<evidence type="ECO:0000313" key="10">
    <source>
        <dbReference type="EMBL" id="MEN2745793.1"/>
    </source>
</evidence>
<dbReference type="SUPFAM" id="SSF161098">
    <property type="entry name" value="MetI-like"/>
    <property type="match status" value="1"/>
</dbReference>
<keyword evidence="11" id="KW-1185">Reference proteome</keyword>
<reference evidence="10 11" key="1">
    <citation type="submission" date="2024-05" db="EMBL/GenBank/DDBJ databases">
        <title>Sinomonas sp. nov., isolated from a waste landfill.</title>
        <authorList>
            <person name="Zhao Y."/>
        </authorList>
    </citation>
    <scope>NUCLEOTIDE SEQUENCE [LARGE SCALE GENOMIC DNA]</scope>
    <source>
        <strain evidence="10 11">CCTCC AB2014300</strain>
    </source>
</reference>
<sequence>MTTTPVPETARPRAARTGKPRIGGPDAAARRAVVRGNPGRRGRGAATRSLRPGTGLGGWILRAALAVVFSFPLLFMFVSSLKPDTQIFGDMGSLAAFLPVGHLSFENYAAVFDRVPAARFLLNSVGISAVTVVLGVLVNSMAAFALSRMRVRGKGVVLTLVIATLIVPFETLALPLVWWVNQLPWLTANGFSLELTTGWLDTYHVQIVPFIANAFSIYLFHQYFESIPKELDEAARMDGAGWFTIYRRVVMPLSGPAVATVAILTFLPAWNSYLWPLMVVQTEELRPVMLGVQYFFQLNVSWGEVMAYTSLITLPVVALFIAFQRAFVNSIAASGVKG</sequence>
<dbReference type="Proteomes" id="UP001422074">
    <property type="component" value="Unassembled WGS sequence"/>
</dbReference>
<evidence type="ECO:0000256" key="2">
    <source>
        <dbReference type="ARBA" id="ARBA00022448"/>
    </source>
</evidence>
<organism evidence="10 11">
    <name type="scientific">Sinomonas halotolerans</name>
    <dbReference type="NCBI Taxonomy" id="1644133"/>
    <lineage>
        <taxon>Bacteria</taxon>
        <taxon>Bacillati</taxon>
        <taxon>Actinomycetota</taxon>
        <taxon>Actinomycetes</taxon>
        <taxon>Micrococcales</taxon>
        <taxon>Micrococcaceae</taxon>
        <taxon>Sinomonas</taxon>
    </lineage>
</organism>
<evidence type="ECO:0000256" key="5">
    <source>
        <dbReference type="ARBA" id="ARBA00022989"/>
    </source>
</evidence>
<feature type="transmembrane region" description="Helical" evidence="7">
    <location>
        <begin position="203"/>
        <end position="224"/>
    </location>
</feature>
<dbReference type="CDD" id="cd06261">
    <property type="entry name" value="TM_PBP2"/>
    <property type="match status" value="1"/>
</dbReference>
<keyword evidence="5 7" id="KW-1133">Transmembrane helix</keyword>
<feature type="transmembrane region" description="Helical" evidence="7">
    <location>
        <begin position="158"/>
        <end position="180"/>
    </location>
</feature>
<dbReference type="Gene3D" id="1.10.3720.10">
    <property type="entry name" value="MetI-like"/>
    <property type="match status" value="1"/>
</dbReference>
<dbReference type="Pfam" id="PF00528">
    <property type="entry name" value="BPD_transp_1"/>
    <property type="match status" value="1"/>
</dbReference>
<dbReference type="EMBL" id="JBDFRB010000018">
    <property type="protein sequence ID" value="MEN2745793.1"/>
    <property type="molecule type" value="Genomic_DNA"/>
</dbReference>
<comment type="caution">
    <text evidence="10">The sequence shown here is derived from an EMBL/GenBank/DDBJ whole genome shotgun (WGS) entry which is preliminary data.</text>
</comment>
<feature type="transmembrane region" description="Helical" evidence="7">
    <location>
        <begin position="305"/>
        <end position="323"/>
    </location>
</feature>
<feature type="transmembrane region" description="Helical" evidence="7">
    <location>
        <begin position="125"/>
        <end position="146"/>
    </location>
</feature>
<name>A0ABU9X2W5_9MICC</name>
<feature type="transmembrane region" description="Helical" evidence="7">
    <location>
        <begin position="87"/>
        <end position="105"/>
    </location>
</feature>
<evidence type="ECO:0000313" key="11">
    <source>
        <dbReference type="Proteomes" id="UP001422074"/>
    </source>
</evidence>
<keyword evidence="4 7" id="KW-0812">Transmembrane</keyword>
<comment type="subcellular location">
    <subcellularLocation>
        <location evidence="1 7">Cell membrane</location>
        <topology evidence="1 7">Multi-pass membrane protein</topology>
    </subcellularLocation>
</comment>
<gene>
    <name evidence="10" type="ORF">ABCQ75_14790</name>
</gene>
<evidence type="ECO:0000256" key="7">
    <source>
        <dbReference type="RuleBase" id="RU363032"/>
    </source>
</evidence>
<proteinExistence type="inferred from homology"/>
<evidence type="ECO:0000256" key="4">
    <source>
        <dbReference type="ARBA" id="ARBA00022692"/>
    </source>
</evidence>
<dbReference type="InterPro" id="IPR000515">
    <property type="entry name" value="MetI-like"/>
</dbReference>
<keyword evidence="3" id="KW-1003">Cell membrane</keyword>
<keyword evidence="6 7" id="KW-0472">Membrane</keyword>
<evidence type="ECO:0000256" key="1">
    <source>
        <dbReference type="ARBA" id="ARBA00004651"/>
    </source>
</evidence>
<evidence type="ECO:0000256" key="8">
    <source>
        <dbReference type="SAM" id="MobiDB-lite"/>
    </source>
</evidence>
<evidence type="ECO:0000259" key="9">
    <source>
        <dbReference type="PROSITE" id="PS50928"/>
    </source>
</evidence>
<keyword evidence="2 7" id="KW-0813">Transport</keyword>